<evidence type="ECO:0000256" key="6">
    <source>
        <dbReference type="ARBA" id="ARBA00023136"/>
    </source>
</evidence>
<comment type="subcellular location">
    <subcellularLocation>
        <location evidence="1">Cell membrane</location>
        <topology evidence="1">Multi-pass membrane protein</topology>
    </subcellularLocation>
</comment>
<evidence type="ECO:0000256" key="5">
    <source>
        <dbReference type="ARBA" id="ARBA00022989"/>
    </source>
</evidence>
<dbReference type="AlphaFoldDB" id="A0A4R6Y8T0"/>
<evidence type="ECO:0000313" key="8">
    <source>
        <dbReference type="EMBL" id="TDR31801.1"/>
    </source>
</evidence>
<keyword evidence="5 7" id="KW-1133">Transmembrane helix</keyword>
<proteinExistence type="inferred from homology"/>
<dbReference type="GO" id="GO:0005886">
    <property type="term" value="C:plasma membrane"/>
    <property type="evidence" value="ECO:0007669"/>
    <property type="project" value="UniProtKB-SubCell"/>
</dbReference>
<name>A0A4R6Y8T0_9BURK</name>
<dbReference type="PANTHER" id="PTHR33452:SF1">
    <property type="entry name" value="INNER MEMBRANE PROTEIN YPHA-RELATED"/>
    <property type="match status" value="1"/>
</dbReference>
<feature type="transmembrane region" description="Helical" evidence="7">
    <location>
        <begin position="76"/>
        <end position="94"/>
    </location>
</feature>
<reference evidence="8 9" key="1">
    <citation type="submission" date="2019-03" db="EMBL/GenBank/DDBJ databases">
        <title>Genomic Encyclopedia of Type Strains, Phase IV (KMG-IV): sequencing the most valuable type-strain genomes for metagenomic binning, comparative biology and taxonomic classification.</title>
        <authorList>
            <person name="Goeker M."/>
        </authorList>
    </citation>
    <scope>NUCLEOTIDE SEQUENCE [LARGE SCALE GENOMIC DNA]</scope>
    <source>
        <strain evidence="8 9">DSM 102852</strain>
    </source>
</reference>
<sequence>MSIKNMGFTSFFQPVCTVWGKVSTLLSAASPLVDLAARLYVAKVFFMSGLVKIRDWDSTLFLFQEEYHVPLLPPDFAAYLATTGELVLPILLVLGLTTRFAATGLFILNLVAVLSYYTALKDSPAALQDHLEWGLILGLLMTQKIRALTADYWLKNWLKS</sequence>
<keyword evidence="6 7" id="KW-0472">Membrane</keyword>
<evidence type="ECO:0000256" key="3">
    <source>
        <dbReference type="ARBA" id="ARBA00022475"/>
    </source>
</evidence>
<accession>A0A4R6Y8T0</accession>
<keyword evidence="4 7" id="KW-0812">Transmembrane</keyword>
<gene>
    <name evidence="8" type="ORF">DFR44_10717</name>
</gene>
<evidence type="ECO:0000256" key="1">
    <source>
        <dbReference type="ARBA" id="ARBA00004651"/>
    </source>
</evidence>
<dbReference type="Proteomes" id="UP000294480">
    <property type="component" value="Unassembled WGS sequence"/>
</dbReference>
<organism evidence="8 9">
    <name type="scientific">Hydromonas duriensis</name>
    <dbReference type="NCBI Taxonomy" id="1527608"/>
    <lineage>
        <taxon>Bacteria</taxon>
        <taxon>Pseudomonadati</taxon>
        <taxon>Pseudomonadota</taxon>
        <taxon>Betaproteobacteria</taxon>
        <taxon>Burkholderiales</taxon>
        <taxon>Burkholderiaceae</taxon>
        <taxon>Hydromonas</taxon>
    </lineage>
</organism>
<keyword evidence="3" id="KW-1003">Cell membrane</keyword>
<evidence type="ECO:0000256" key="7">
    <source>
        <dbReference type="SAM" id="Phobius"/>
    </source>
</evidence>
<dbReference type="RefSeq" id="WP_246012047.1">
    <property type="nucleotide sequence ID" value="NZ_SNZE01000007.1"/>
</dbReference>
<evidence type="ECO:0000256" key="4">
    <source>
        <dbReference type="ARBA" id="ARBA00022692"/>
    </source>
</evidence>
<evidence type="ECO:0000313" key="9">
    <source>
        <dbReference type="Proteomes" id="UP000294480"/>
    </source>
</evidence>
<evidence type="ECO:0000256" key="2">
    <source>
        <dbReference type="ARBA" id="ARBA00006679"/>
    </source>
</evidence>
<comment type="caution">
    <text evidence="8">The sequence shown here is derived from an EMBL/GenBank/DDBJ whole genome shotgun (WGS) entry which is preliminary data.</text>
</comment>
<keyword evidence="9" id="KW-1185">Reference proteome</keyword>
<protein>
    <submittedName>
        <fullName evidence="8">Putative oxidoreductase</fullName>
    </submittedName>
</protein>
<dbReference type="InterPro" id="IPR032808">
    <property type="entry name" value="DoxX"/>
</dbReference>
<comment type="similarity">
    <text evidence="2">Belongs to the DoxX family.</text>
</comment>
<dbReference type="EMBL" id="SNZE01000007">
    <property type="protein sequence ID" value="TDR31801.1"/>
    <property type="molecule type" value="Genomic_DNA"/>
</dbReference>
<feature type="transmembrane region" description="Helical" evidence="7">
    <location>
        <begin position="101"/>
        <end position="119"/>
    </location>
</feature>
<dbReference type="PANTHER" id="PTHR33452">
    <property type="entry name" value="OXIDOREDUCTASE CATD-RELATED"/>
    <property type="match status" value="1"/>
</dbReference>
<dbReference type="Pfam" id="PF07681">
    <property type="entry name" value="DoxX"/>
    <property type="match status" value="1"/>
</dbReference>
<dbReference type="InterPro" id="IPR051907">
    <property type="entry name" value="DoxX-like_oxidoreductase"/>
</dbReference>